<dbReference type="CDD" id="cd07313">
    <property type="entry name" value="terB_like_2"/>
    <property type="match status" value="1"/>
</dbReference>
<proteinExistence type="predicted"/>
<dbReference type="AlphaFoldDB" id="A0AAD3ZW25"/>
<dbReference type="Gene3D" id="1.10.3680.10">
    <property type="entry name" value="TerB-like"/>
    <property type="match status" value="1"/>
</dbReference>
<evidence type="ECO:0000313" key="3">
    <source>
        <dbReference type="Proteomes" id="UP000480943"/>
    </source>
</evidence>
<dbReference type="Pfam" id="PF05099">
    <property type="entry name" value="TerB"/>
    <property type="match status" value="1"/>
</dbReference>
<gene>
    <name evidence="2" type="ORF">F6450_07705</name>
</gene>
<dbReference type="Proteomes" id="UP000480943">
    <property type="component" value="Unassembled WGS sequence"/>
</dbReference>
<feature type="domain" description="Co-chaperone DjlA N-terminal" evidence="1">
    <location>
        <begin position="29"/>
        <end position="143"/>
    </location>
</feature>
<dbReference type="InterPro" id="IPR007791">
    <property type="entry name" value="DjlA_N"/>
</dbReference>
<sequence length="151" mass="17107">MFTKLRTLLRQVMNDGTDAGTMDSLSINLAMASLLCEVANADHAKDPREEQAKVQLLTKLLEVDEQQAQHLLNEGELRSENAVSLYEFTNKLRALEQEARYELVEAMWQVAYADGVIDPMEEAVIRQVAELIYLDHSEFIRAKLSAQKLAQ</sequence>
<dbReference type="InterPro" id="IPR029024">
    <property type="entry name" value="TerB-like"/>
</dbReference>
<reference evidence="2 3" key="1">
    <citation type="submission" date="2019-09" db="EMBL/GenBank/DDBJ databases">
        <title>Photobacterium damselae subsp. damselae CDC-2227-81, a human clinical isolate.</title>
        <authorList>
            <person name="Osorio C.R."/>
        </authorList>
    </citation>
    <scope>NUCLEOTIDE SEQUENCE [LARGE SCALE GENOMIC DNA]</scope>
    <source>
        <strain evidence="2 3">CDC-2227-81</strain>
    </source>
</reference>
<dbReference type="RefSeq" id="WP_151182627.1">
    <property type="nucleotide sequence ID" value="NZ_VZUQ01000048.1"/>
</dbReference>
<dbReference type="EMBL" id="VZUQ01000048">
    <property type="protein sequence ID" value="KAB1181979.1"/>
    <property type="molecule type" value="Genomic_DNA"/>
</dbReference>
<name>A0AAD3ZW25_PHODD</name>
<dbReference type="SUPFAM" id="SSF158682">
    <property type="entry name" value="TerB-like"/>
    <property type="match status" value="1"/>
</dbReference>
<protein>
    <submittedName>
        <fullName evidence="2">TerB family tellurite resistance protein</fullName>
    </submittedName>
</protein>
<comment type="caution">
    <text evidence="2">The sequence shown here is derived from an EMBL/GenBank/DDBJ whole genome shotgun (WGS) entry which is preliminary data.</text>
</comment>
<organism evidence="2 3">
    <name type="scientific">Photobacterium damselae subsp. damselae</name>
    <name type="common">Listonella damsela</name>
    <dbReference type="NCBI Taxonomy" id="85581"/>
    <lineage>
        <taxon>Bacteria</taxon>
        <taxon>Pseudomonadati</taxon>
        <taxon>Pseudomonadota</taxon>
        <taxon>Gammaproteobacteria</taxon>
        <taxon>Vibrionales</taxon>
        <taxon>Vibrionaceae</taxon>
        <taxon>Photobacterium</taxon>
    </lineage>
</organism>
<evidence type="ECO:0000313" key="2">
    <source>
        <dbReference type="EMBL" id="KAB1181979.1"/>
    </source>
</evidence>
<accession>A0AAD3ZW25</accession>
<evidence type="ECO:0000259" key="1">
    <source>
        <dbReference type="Pfam" id="PF05099"/>
    </source>
</evidence>